<feature type="signal peptide" evidence="2">
    <location>
        <begin position="1"/>
        <end position="21"/>
    </location>
</feature>
<evidence type="ECO:0000313" key="3">
    <source>
        <dbReference type="EMBL" id="BAG48056.1"/>
    </source>
</evidence>
<accession>A0A0H3KWK3</accession>
<sequence length="105" mass="10720">MRLISAALLGAAASLPTLVHATTTIPDPTDAAASVPAISAPSAFNGYRPYNDADNPTWQQLNQAVQEKPAKGGMTHGGAMGHGGAMNKPAGDHQSNHSQHGEPAK</sequence>
<feature type="compositionally biased region" description="Basic and acidic residues" evidence="1">
    <location>
        <begin position="90"/>
        <end position="105"/>
    </location>
</feature>
<geneLocation type="plasmid" evidence="3 4">
    <name>pTGL1</name>
</geneLocation>
<dbReference type="Proteomes" id="UP000008815">
    <property type="component" value="Plasmid pTGL1"/>
</dbReference>
<gene>
    <name evidence="3" type="ordered locus">BMULJ_06269</name>
</gene>
<keyword evidence="4" id="KW-1185">Reference proteome</keyword>
<feature type="chain" id="PRO_5002613999" evidence="2">
    <location>
        <begin position="22"/>
        <end position="105"/>
    </location>
</feature>
<dbReference type="AlphaFoldDB" id="A0A0H3KWK3"/>
<dbReference type="GeneID" id="93168748"/>
<name>A0A0H3KWK3_BURM1</name>
<evidence type="ECO:0000256" key="2">
    <source>
        <dbReference type="SAM" id="SignalP"/>
    </source>
</evidence>
<evidence type="ECO:0000313" key="4">
    <source>
        <dbReference type="Proteomes" id="UP000008815"/>
    </source>
</evidence>
<proteinExistence type="predicted"/>
<dbReference type="KEGG" id="bmj:BMULJ_06269"/>
<evidence type="ECO:0000256" key="1">
    <source>
        <dbReference type="SAM" id="MobiDB-lite"/>
    </source>
</evidence>
<keyword evidence="3" id="KW-0614">Plasmid</keyword>
<dbReference type="eggNOG" id="ENOG50316VU">
    <property type="taxonomic scope" value="Bacteria"/>
</dbReference>
<reference evidence="3 4" key="1">
    <citation type="submission" date="2007-04" db="EMBL/GenBank/DDBJ databases">
        <title>Complete genome sequence of Burkholderia multivorans ATCC 17616.</title>
        <authorList>
            <person name="Ohtsubo Y."/>
            <person name="Yamashita A."/>
            <person name="Kurokawa K."/>
            <person name="Takami H."/>
            <person name="Yuhara S."/>
            <person name="Nishiyama E."/>
            <person name="Endo R."/>
            <person name="Miyazaki R."/>
            <person name="Ono A."/>
            <person name="Yano K."/>
            <person name="Ito M."/>
            <person name="Sota M."/>
            <person name="Yuji N."/>
            <person name="Hattori M."/>
            <person name="Tsuda M."/>
        </authorList>
    </citation>
    <scope>NUCLEOTIDE SEQUENCE [LARGE SCALE GENOMIC DNA]</scope>
    <source>
        <strain evidence="4">ATCC 17616 / 249</strain>
        <plasmid evidence="4">Plasmid pTGL1</plasmid>
    </source>
</reference>
<feature type="region of interest" description="Disordered" evidence="1">
    <location>
        <begin position="66"/>
        <end position="105"/>
    </location>
</feature>
<dbReference type="KEGG" id="bmu:Bmul_6293"/>
<dbReference type="HOGENOM" id="CLU_179830_0_0_4"/>
<dbReference type="RefSeq" id="WP_009693501.1">
    <property type="nucleotide sequence ID" value="NC_010070.1"/>
</dbReference>
<feature type="compositionally biased region" description="Gly residues" evidence="1">
    <location>
        <begin position="74"/>
        <end position="84"/>
    </location>
</feature>
<organism evidence="3 4">
    <name type="scientific">Burkholderia multivorans (strain ATCC 17616 / 249)</name>
    <dbReference type="NCBI Taxonomy" id="395019"/>
    <lineage>
        <taxon>Bacteria</taxon>
        <taxon>Pseudomonadati</taxon>
        <taxon>Pseudomonadota</taxon>
        <taxon>Betaproteobacteria</taxon>
        <taxon>Burkholderiales</taxon>
        <taxon>Burkholderiaceae</taxon>
        <taxon>Burkholderia</taxon>
        <taxon>Burkholderia cepacia complex</taxon>
    </lineage>
</organism>
<protein>
    <submittedName>
        <fullName evidence="3">Exported protein</fullName>
    </submittedName>
</protein>
<dbReference type="EMBL" id="AP009388">
    <property type="protein sequence ID" value="BAG48056.1"/>
    <property type="molecule type" value="Genomic_DNA"/>
</dbReference>
<keyword evidence="2" id="KW-0732">Signal</keyword>